<dbReference type="EMBL" id="JAWXYB010000018">
    <property type="protein sequence ID" value="MDX5933005.1"/>
    <property type="molecule type" value="Genomic_DNA"/>
</dbReference>
<reference evidence="1 2" key="1">
    <citation type="submission" date="2023-11" db="EMBL/GenBank/DDBJ databases">
        <title>MicrobeMod: A computational toolkit for identifying prokaryotic methylation and restriction-modification with nanopore sequencing.</title>
        <authorList>
            <person name="Crits-Christoph A."/>
            <person name="Kang S.C."/>
            <person name="Lee H."/>
            <person name="Ostrov N."/>
        </authorList>
    </citation>
    <scope>NUCLEOTIDE SEQUENCE [LARGE SCALE GENOMIC DNA]</scope>
    <source>
        <strain evidence="1 2">DSMZ 700</strain>
    </source>
</reference>
<sequence>MDNQHQIAAALLACETARRCYRNPTDEFAEPKLSPEEDHQRYLMNLYRANLRDMADDVPAHENLAAGTNHAS</sequence>
<keyword evidence="2" id="KW-1185">Reference proteome</keyword>
<evidence type="ECO:0000313" key="1">
    <source>
        <dbReference type="EMBL" id="MDX5933005.1"/>
    </source>
</evidence>
<dbReference type="Proteomes" id="UP001279553">
    <property type="component" value="Unassembled WGS sequence"/>
</dbReference>
<organism evidence="1 2">
    <name type="scientific">Acidiphilium acidophilum</name>
    <name type="common">Thiobacillus acidophilus</name>
    <dbReference type="NCBI Taxonomy" id="76588"/>
    <lineage>
        <taxon>Bacteria</taxon>
        <taxon>Pseudomonadati</taxon>
        <taxon>Pseudomonadota</taxon>
        <taxon>Alphaproteobacteria</taxon>
        <taxon>Acetobacterales</taxon>
        <taxon>Acidocellaceae</taxon>
        <taxon>Acidiphilium</taxon>
    </lineage>
</organism>
<protein>
    <submittedName>
        <fullName evidence="1">Uncharacterized protein</fullName>
    </submittedName>
</protein>
<accession>A0AAW9DY21</accession>
<evidence type="ECO:0000313" key="2">
    <source>
        <dbReference type="Proteomes" id="UP001279553"/>
    </source>
</evidence>
<proteinExistence type="predicted"/>
<dbReference type="AlphaFoldDB" id="A0AAW9DY21"/>
<dbReference type="RefSeq" id="WP_319615857.1">
    <property type="nucleotide sequence ID" value="NZ_JAWXYB010000018.1"/>
</dbReference>
<gene>
    <name evidence="1" type="ORF">SIL87_19820</name>
</gene>
<comment type="caution">
    <text evidence="1">The sequence shown here is derived from an EMBL/GenBank/DDBJ whole genome shotgun (WGS) entry which is preliminary data.</text>
</comment>
<name>A0AAW9DY21_ACIAO</name>